<evidence type="ECO:0000313" key="2">
    <source>
        <dbReference type="EMBL" id="XBT93989.1"/>
    </source>
</evidence>
<feature type="transmembrane region" description="Helical" evidence="1">
    <location>
        <begin position="130"/>
        <end position="155"/>
    </location>
</feature>
<feature type="transmembrane region" description="Helical" evidence="1">
    <location>
        <begin position="184"/>
        <end position="204"/>
    </location>
</feature>
<keyword evidence="1" id="KW-1133">Transmembrane helix</keyword>
<accession>A0AAU7RUY8</accession>
<gene>
    <name evidence="2" type="ORF">ABM479_05880</name>
</gene>
<keyword evidence="1" id="KW-0472">Membrane</keyword>
<dbReference type="AlphaFoldDB" id="A0AAU7RUY8"/>
<sequence>MSDFSAIPDVHQSAAASRPPGMLADASAPAVLPPIGAGPMPILPQYQPLLIGETNGEFGVFDANGHTCRVPKIVNISKIRAFFGGCPPAKFLNDQNPECSCKAFISQMDDFGILTTKIGGQYYTAYGTGIGYPIMLVILALIVFGTIGAPIIYFISYRMSRSEIQATKNPEFFFQWHARRLSGLFALVLFCAGFALFFLSLAGTSEIELLGLRLSTNYPGLVMVAFGFLIWWRILSGTLRVVKAAPSGGG</sequence>
<proteinExistence type="predicted"/>
<keyword evidence="1" id="KW-0812">Transmembrane</keyword>
<dbReference type="EMBL" id="CP157960">
    <property type="protein sequence ID" value="XBT93989.1"/>
    <property type="molecule type" value="Genomic_DNA"/>
</dbReference>
<protein>
    <submittedName>
        <fullName evidence="2">Uncharacterized protein</fullName>
    </submittedName>
</protein>
<dbReference type="RefSeq" id="WP_349958134.1">
    <property type="nucleotide sequence ID" value="NZ_CP157960.1"/>
</dbReference>
<organism evidence="2">
    <name type="scientific">Rhizobium sp. ZPR3</name>
    <dbReference type="NCBI Taxonomy" id="3158967"/>
    <lineage>
        <taxon>Bacteria</taxon>
        <taxon>Pseudomonadati</taxon>
        <taxon>Pseudomonadota</taxon>
        <taxon>Alphaproteobacteria</taxon>
        <taxon>Hyphomicrobiales</taxon>
        <taxon>Rhizobiaceae</taxon>
        <taxon>Rhizobium/Agrobacterium group</taxon>
        <taxon>Rhizobium</taxon>
    </lineage>
</organism>
<reference evidence="2" key="1">
    <citation type="submission" date="2024-06" db="EMBL/GenBank/DDBJ databases">
        <authorList>
            <person name="Li T."/>
            <person name="Gao R."/>
        </authorList>
    </citation>
    <scope>NUCLEOTIDE SEQUENCE</scope>
    <source>
        <strain evidence="2">ZPR3</strain>
    </source>
</reference>
<name>A0AAU7RUY8_9HYPH</name>
<feature type="transmembrane region" description="Helical" evidence="1">
    <location>
        <begin position="216"/>
        <end position="235"/>
    </location>
</feature>
<evidence type="ECO:0000256" key="1">
    <source>
        <dbReference type="SAM" id="Phobius"/>
    </source>
</evidence>